<dbReference type="NCBIfam" id="NF045846">
    <property type="entry name" value="MSC0882_dom"/>
    <property type="match status" value="1"/>
</dbReference>
<gene>
    <name evidence="3" type="ORF">STAIW_v1c03320</name>
</gene>
<dbReference type="eggNOG" id="ENOG502ZHDT">
    <property type="taxonomic scope" value="Bacteria"/>
</dbReference>
<keyword evidence="2" id="KW-0472">Membrane</keyword>
<feature type="transmembrane region" description="Helical" evidence="2">
    <location>
        <begin position="475"/>
        <end position="498"/>
    </location>
</feature>
<sequence length="513" mass="60985">MSGLFNPFKNNFKNNDQQNAGDFNVQSSQQPVMTQNSYNNNNLDEYQRNLINKKNQNENFIRPRKIEFENSYLNQLNQTPQFSRQNREIIQTNYINSNDPQFMNNQNRFMNQNQNIRQSANQQFMQNNYYPQNNAQNYNLRQEYLDFENQNYFDYGNYRDENQNNRMIYNFQQQSNSNFYNQHNNFYNEQPIYEEFSNYNNNMHFGYSDFSNNNQFYNSNDRYNYNPNVNYSLNSANQYNPYSQSSYRNRLQSSNIIPKPISKEIRSEKFRLFFMFIFGTVGIITSSLMLAVYYKTVGTENKIIGLDYTSVMYPFFSILLLIIAIAFFGVSLTDYTLLYSNVKKYERELLLGNESVPYFITRNYRSLISRAVYLNWFSFSFYIISAIILGCLYGLQAQHETGNTEIYILFWKIGELKSLESEITITIIILFTVLAIHVANIVTSRSRKNNIISYYGYEVIPQQEIKEIKKRANKICLIIFFVTLAIILFLIVIPWLIIRKKRGQSLKPWGTKS</sequence>
<dbReference type="RefSeq" id="WP_020834129.1">
    <property type="nucleotide sequence ID" value="NC_021846.1"/>
</dbReference>
<keyword evidence="2" id="KW-0812">Transmembrane</keyword>
<dbReference type="PATRIC" id="fig|1276220.3.peg.335"/>
<evidence type="ECO:0000313" key="4">
    <source>
        <dbReference type="Proteomes" id="UP000014984"/>
    </source>
</evidence>
<dbReference type="OrthoDB" id="387367at2"/>
<keyword evidence="2" id="KW-1133">Transmembrane helix</keyword>
<dbReference type="Proteomes" id="UP000014984">
    <property type="component" value="Chromosome"/>
</dbReference>
<accession>S5MGL1</accession>
<protein>
    <recommendedName>
        <fullName evidence="5">Transmembrane protein</fullName>
    </recommendedName>
</protein>
<dbReference type="STRING" id="1276220.STAIW_v1c03320"/>
<organism evidence="3 4">
    <name type="scientific">Spiroplasma taiwanense CT-1</name>
    <dbReference type="NCBI Taxonomy" id="1276220"/>
    <lineage>
        <taxon>Bacteria</taxon>
        <taxon>Bacillati</taxon>
        <taxon>Mycoplasmatota</taxon>
        <taxon>Mollicutes</taxon>
        <taxon>Entomoplasmatales</taxon>
        <taxon>Spiroplasmataceae</taxon>
        <taxon>Spiroplasma</taxon>
    </lineage>
</organism>
<feature type="compositionally biased region" description="Low complexity" evidence="1">
    <location>
        <begin position="1"/>
        <end position="15"/>
    </location>
</feature>
<evidence type="ECO:0000313" key="3">
    <source>
        <dbReference type="EMBL" id="AGR40990.1"/>
    </source>
</evidence>
<keyword evidence="4" id="KW-1185">Reference proteome</keyword>
<proteinExistence type="predicted"/>
<dbReference type="EMBL" id="CP005074">
    <property type="protein sequence ID" value="AGR40990.1"/>
    <property type="molecule type" value="Genomic_DNA"/>
</dbReference>
<dbReference type="KEGG" id="stai:STAIW_v1c03320"/>
<dbReference type="InterPro" id="IPR059214">
    <property type="entry name" value="MSC_0882-like"/>
</dbReference>
<feature type="transmembrane region" description="Helical" evidence="2">
    <location>
        <begin position="423"/>
        <end position="442"/>
    </location>
</feature>
<reference evidence="3 4" key="1">
    <citation type="journal article" date="2013" name="Genome Biol. Evol.">
        <title>Comparison of metabolic capacities and inference of gene content evolution in mosquito-associated Spiroplasma diminutum and S. taiwanense.</title>
        <authorList>
            <person name="Lo W.S."/>
            <person name="Ku C."/>
            <person name="Chen L.L."/>
            <person name="Chang T.H."/>
            <person name="Kuo C.H."/>
        </authorList>
    </citation>
    <scope>NUCLEOTIDE SEQUENCE [LARGE SCALE GENOMIC DNA]</scope>
    <source>
        <strain evidence="3">CT-1</strain>
    </source>
</reference>
<evidence type="ECO:0008006" key="5">
    <source>
        <dbReference type="Google" id="ProtNLM"/>
    </source>
</evidence>
<evidence type="ECO:0000256" key="2">
    <source>
        <dbReference type="SAM" id="Phobius"/>
    </source>
</evidence>
<feature type="transmembrane region" description="Helical" evidence="2">
    <location>
        <begin position="314"/>
        <end position="338"/>
    </location>
</feature>
<evidence type="ECO:0000256" key="1">
    <source>
        <dbReference type="SAM" id="MobiDB-lite"/>
    </source>
</evidence>
<feature type="transmembrane region" description="Helical" evidence="2">
    <location>
        <begin position="372"/>
        <end position="395"/>
    </location>
</feature>
<name>S5MGL1_9MOLU</name>
<feature type="region of interest" description="Disordered" evidence="1">
    <location>
        <begin position="1"/>
        <end position="23"/>
    </location>
</feature>
<dbReference type="HOGENOM" id="CLU_537357_0_0_14"/>
<feature type="transmembrane region" description="Helical" evidence="2">
    <location>
        <begin position="272"/>
        <end position="294"/>
    </location>
</feature>
<dbReference type="AlphaFoldDB" id="S5MGL1"/>